<evidence type="ECO:0000256" key="1">
    <source>
        <dbReference type="ARBA" id="ARBA00008007"/>
    </source>
</evidence>
<dbReference type="CDD" id="cd06223">
    <property type="entry name" value="PRTases_typeI"/>
    <property type="match status" value="1"/>
</dbReference>
<dbReference type="Proteomes" id="UP000275395">
    <property type="component" value="Unassembled WGS sequence"/>
</dbReference>
<dbReference type="InterPro" id="IPR029057">
    <property type="entry name" value="PRTase-like"/>
</dbReference>
<reference evidence="4 5" key="1">
    <citation type="submission" date="2018-10" db="EMBL/GenBank/DDBJ databases">
        <authorList>
            <person name="Li J."/>
        </authorList>
    </citation>
    <scope>NUCLEOTIDE SEQUENCE [LARGE SCALE GENOMIC DNA]</scope>
    <source>
        <strain evidence="4 5">JCM 30549</strain>
    </source>
</reference>
<evidence type="ECO:0000313" key="5">
    <source>
        <dbReference type="Proteomes" id="UP000275395"/>
    </source>
</evidence>
<feature type="region of interest" description="Disordered" evidence="2">
    <location>
        <begin position="218"/>
        <end position="239"/>
    </location>
</feature>
<dbReference type="InterPro" id="IPR051910">
    <property type="entry name" value="ComF/GntX_DNA_util-trans"/>
</dbReference>
<dbReference type="PANTHER" id="PTHR47505:SF1">
    <property type="entry name" value="DNA UTILIZATION PROTEIN YHGH"/>
    <property type="match status" value="1"/>
</dbReference>
<sequence>MTSVLSPGGGDRARAAAPASGRCGACRMPDTGLCAACVATTARLPAARVVAGRELRAAAVYEGAVRRVVLEAKTRGVTAPLAPAGRLWAPVLAATVRRVAASGTVPLVVAIPERRGLGSRGFSVPELLLRGAGCAVTPVLRWSRSTADQIGLGRAQRARNLDGAFGVRRRGVPSPEGRSVILVDDVVTTGATLRAGVAALERHGWTVGGITAFACAEPRGSDESATPRHTGMTFDPPGH</sequence>
<dbReference type="Pfam" id="PF00156">
    <property type="entry name" value="Pribosyltran"/>
    <property type="match status" value="1"/>
</dbReference>
<comment type="caution">
    <text evidence="4">The sequence shown here is derived from an EMBL/GenBank/DDBJ whole genome shotgun (WGS) entry which is preliminary data.</text>
</comment>
<dbReference type="AlphaFoldDB" id="A0A3L6ZR76"/>
<name>A0A3L6ZR76_9MICO</name>
<feature type="domain" description="Phosphoribosyltransferase" evidence="3">
    <location>
        <begin position="116"/>
        <end position="210"/>
    </location>
</feature>
<dbReference type="SUPFAM" id="SSF53271">
    <property type="entry name" value="PRTase-like"/>
    <property type="match status" value="1"/>
</dbReference>
<evidence type="ECO:0000259" key="3">
    <source>
        <dbReference type="Pfam" id="PF00156"/>
    </source>
</evidence>
<protein>
    <submittedName>
        <fullName evidence="4">ComF family protein</fullName>
    </submittedName>
</protein>
<dbReference type="Gene3D" id="3.40.50.2020">
    <property type="match status" value="1"/>
</dbReference>
<evidence type="ECO:0000313" key="4">
    <source>
        <dbReference type="EMBL" id="RLP70444.1"/>
    </source>
</evidence>
<gene>
    <name evidence="4" type="ORF">D9V30_02755</name>
</gene>
<evidence type="ECO:0000256" key="2">
    <source>
        <dbReference type="SAM" id="MobiDB-lite"/>
    </source>
</evidence>
<organism evidence="4 5">
    <name type="scientific">Mycetocola reblochoni</name>
    <dbReference type="NCBI Taxonomy" id="331618"/>
    <lineage>
        <taxon>Bacteria</taxon>
        <taxon>Bacillati</taxon>
        <taxon>Actinomycetota</taxon>
        <taxon>Actinomycetes</taxon>
        <taxon>Micrococcales</taxon>
        <taxon>Microbacteriaceae</taxon>
        <taxon>Mycetocola</taxon>
    </lineage>
</organism>
<dbReference type="InterPro" id="IPR000836">
    <property type="entry name" value="PRTase_dom"/>
</dbReference>
<accession>A0A3L6ZR76</accession>
<dbReference type="PANTHER" id="PTHR47505">
    <property type="entry name" value="DNA UTILIZATION PROTEIN YHGH"/>
    <property type="match status" value="1"/>
</dbReference>
<dbReference type="EMBL" id="RCUW01000002">
    <property type="protein sequence ID" value="RLP70444.1"/>
    <property type="molecule type" value="Genomic_DNA"/>
</dbReference>
<proteinExistence type="inferred from homology"/>
<comment type="similarity">
    <text evidence="1">Belongs to the ComF/GntX family.</text>
</comment>